<evidence type="ECO:0000256" key="5">
    <source>
        <dbReference type="ARBA" id="ARBA00022692"/>
    </source>
</evidence>
<evidence type="ECO:0000256" key="13">
    <source>
        <dbReference type="SAM" id="SignalP"/>
    </source>
</evidence>
<dbReference type="Pfam" id="PF07715">
    <property type="entry name" value="Plug"/>
    <property type="match status" value="1"/>
</dbReference>
<keyword evidence="4 11" id="KW-1134">Transmembrane beta strand</keyword>
<evidence type="ECO:0000256" key="9">
    <source>
        <dbReference type="ARBA" id="ARBA00023170"/>
    </source>
</evidence>
<evidence type="ECO:0000313" key="17">
    <source>
        <dbReference type="Proteomes" id="UP000243053"/>
    </source>
</evidence>
<gene>
    <name evidence="16" type="ORF">A9Q75_06325</name>
</gene>
<protein>
    <submittedName>
        <fullName evidence="16">Ligand-gated channel</fullName>
    </submittedName>
</protein>
<dbReference type="Gene3D" id="2.40.170.20">
    <property type="entry name" value="TonB-dependent receptor, beta-barrel domain"/>
    <property type="match status" value="1"/>
</dbReference>
<dbReference type="SUPFAM" id="SSF56935">
    <property type="entry name" value="Porins"/>
    <property type="match status" value="1"/>
</dbReference>
<keyword evidence="3 11" id="KW-0813">Transport</keyword>
<evidence type="ECO:0000256" key="8">
    <source>
        <dbReference type="ARBA" id="ARBA00023136"/>
    </source>
</evidence>
<evidence type="ECO:0000256" key="1">
    <source>
        <dbReference type="ARBA" id="ARBA00004571"/>
    </source>
</evidence>
<dbReference type="GO" id="GO:0044718">
    <property type="term" value="P:siderophore transmembrane transport"/>
    <property type="evidence" value="ECO:0007669"/>
    <property type="project" value="TreeGrafter"/>
</dbReference>
<keyword evidence="9" id="KW-0675">Receptor</keyword>
<evidence type="ECO:0000256" key="3">
    <source>
        <dbReference type="ARBA" id="ARBA00022448"/>
    </source>
</evidence>
<evidence type="ECO:0000256" key="4">
    <source>
        <dbReference type="ARBA" id="ARBA00022452"/>
    </source>
</evidence>
<dbReference type="InterPro" id="IPR037066">
    <property type="entry name" value="Plug_dom_sf"/>
</dbReference>
<feature type="domain" description="TonB-dependent receptor-like beta-barrel" evidence="14">
    <location>
        <begin position="274"/>
        <end position="691"/>
    </location>
</feature>
<accession>A0A1Y5ELE4</accession>
<dbReference type="PANTHER" id="PTHR30069:SF29">
    <property type="entry name" value="HEMOGLOBIN AND HEMOGLOBIN-HAPTOGLOBIN-BINDING PROTEIN 1-RELATED"/>
    <property type="match status" value="1"/>
</dbReference>
<comment type="caution">
    <text evidence="16">The sequence shown here is derived from an EMBL/GenBank/DDBJ whole genome shotgun (WGS) entry which is preliminary data.</text>
</comment>
<dbReference type="InterPro" id="IPR000531">
    <property type="entry name" value="Beta-barrel_TonB"/>
</dbReference>
<dbReference type="PROSITE" id="PS52016">
    <property type="entry name" value="TONB_DEPENDENT_REC_3"/>
    <property type="match status" value="1"/>
</dbReference>
<dbReference type="Gene3D" id="2.170.130.10">
    <property type="entry name" value="TonB-dependent receptor, plug domain"/>
    <property type="match status" value="1"/>
</dbReference>
<dbReference type="PANTHER" id="PTHR30069">
    <property type="entry name" value="TONB-DEPENDENT OUTER MEMBRANE RECEPTOR"/>
    <property type="match status" value="1"/>
</dbReference>
<keyword evidence="7 12" id="KW-0798">TonB box</keyword>
<dbReference type="InterPro" id="IPR039426">
    <property type="entry name" value="TonB-dep_rcpt-like"/>
</dbReference>
<evidence type="ECO:0000256" key="11">
    <source>
        <dbReference type="PROSITE-ProRule" id="PRU01360"/>
    </source>
</evidence>
<comment type="subcellular location">
    <subcellularLocation>
        <location evidence="1 11">Cell outer membrane</location>
        <topology evidence="1 11">Multi-pass membrane protein</topology>
    </subcellularLocation>
</comment>
<feature type="chain" id="PRO_5012666870" evidence="13">
    <location>
        <begin position="37"/>
        <end position="725"/>
    </location>
</feature>
<evidence type="ECO:0000256" key="12">
    <source>
        <dbReference type="RuleBase" id="RU003357"/>
    </source>
</evidence>
<comment type="similarity">
    <text evidence="2">Belongs to the TonB-dependent receptor family. Hemoglobin/haptoglobin binding protein subfamily.</text>
</comment>
<evidence type="ECO:0000256" key="2">
    <source>
        <dbReference type="ARBA" id="ARBA00008143"/>
    </source>
</evidence>
<evidence type="ECO:0000256" key="10">
    <source>
        <dbReference type="ARBA" id="ARBA00023237"/>
    </source>
</evidence>
<keyword evidence="10 11" id="KW-0998">Cell outer membrane</keyword>
<proteinExistence type="inferred from homology"/>
<feature type="signal peptide" evidence="13">
    <location>
        <begin position="1"/>
        <end position="36"/>
    </location>
</feature>
<evidence type="ECO:0000256" key="7">
    <source>
        <dbReference type="ARBA" id="ARBA00023077"/>
    </source>
</evidence>
<keyword evidence="6 13" id="KW-0732">Signal</keyword>
<dbReference type="GO" id="GO:0009279">
    <property type="term" value="C:cell outer membrane"/>
    <property type="evidence" value="ECO:0007669"/>
    <property type="project" value="UniProtKB-SubCell"/>
</dbReference>
<evidence type="ECO:0000259" key="15">
    <source>
        <dbReference type="Pfam" id="PF07715"/>
    </source>
</evidence>
<evidence type="ECO:0000313" key="16">
    <source>
        <dbReference type="EMBL" id="OUR82326.1"/>
    </source>
</evidence>
<keyword evidence="8 11" id="KW-0472">Membrane</keyword>
<dbReference type="InterPro" id="IPR036942">
    <property type="entry name" value="Beta-barrel_TonB_sf"/>
</dbReference>
<dbReference type="Pfam" id="PF00593">
    <property type="entry name" value="TonB_dep_Rec_b-barrel"/>
    <property type="match status" value="1"/>
</dbReference>
<keyword evidence="5 11" id="KW-0812">Transmembrane</keyword>
<sequence length="725" mass="80586">MYFVSYKSKSMYQQSYSAFLPYFALSLTSFTGLALADDNKKIKQNNSSNTEIIVVTGSRLASDLLSLAGNIDRISTEDIDRVSAVHPSDILNRATGVHIQTNNGMESLPSLRSPVLTGPGAAGAFLFLEDGIATRSAGFANNNALSELNLAQASEIEVIRGPASAAYGSNAVHGVINVLTKAPSDEGEASLLLGPNQSYQLQGTLGRDMGEHGLSGNFQAIEDGGYRDDSGFTSFKINGRHDYEQGADKISTLISGFVLDQETAGFISSGDKGSDCYSSDYTDENLYQDRNAMEKNCDDDAYRKWSSLRIATNWQRALSADTHVSITPYFRVNQMEFRQHYLPSKAIEENSHYSVGVASNYYWQIDASIALVMGIDAEWTEGELTQTQQKPDTFSFGKARQQGTHYDYEVEASTIAPYIQGDWQVNETLKFTGSFRFDATEYRYHNLVADGTTKADDSSCINNSGDAVPCLYRRPGDSDDKFNNSSTKLGFNYQLANNTALFGAWSQGFRAPQTTDLYRLQKQQVVGEIDSEEINSTELGFRGVSDKFHYEAVIYTMTKKNVFFRDAKGLNVTDGKTSHQGVELGLNYDLSESINLAINYSYGQHEYEFDRPSSGVVKGNEIDTAPKHLANTRLRWLPTTNTSLELEWLHMGDYFLDPANEHEYEGHDLWQLRGAININNHVNLFARIENLTDEKYASRADYAFGSYRFFGGQPRAMHVGVNVNF</sequence>
<feature type="domain" description="TonB-dependent receptor plug" evidence="15">
    <location>
        <begin position="65"/>
        <end position="175"/>
    </location>
</feature>
<dbReference type="EMBL" id="MAAF01000040">
    <property type="protein sequence ID" value="OUR82326.1"/>
    <property type="molecule type" value="Genomic_DNA"/>
</dbReference>
<name>A0A1Y5ELE4_COLPS</name>
<dbReference type="Proteomes" id="UP000243053">
    <property type="component" value="Unassembled WGS sequence"/>
</dbReference>
<dbReference type="GO" id="GO:0015344">
    <property type="term" value="F:siderophore uptake transmembrane transporter activity"/>
    <property type="evidence" value="ECO:0007669"/>
    <property type="project" value="TreeGrafter"/>
</dbReference>
<reference evidence="17" key="1">
    <citation type="journal article" date="2017" name="Proc. Natl. Acad. Sci. U.S.A.">
        <title>Simulation of Deepwater Horizon oil plume reveals substrate specialization within a complex community of hydrocarbon degraders.</title>
        <authorList>
            <person name="Hu P."/>
            <person name="Dubinsky E.A."/>
            <person name="Probst A.J."/>
            <person name="Wang J."/>
            <person name="Sieber C.M.K."/>
            <person name="Tom L.M."/>
            <person name="Gardinali P."/>
            <person name="Banfield J.F."/>
            <person name="Atlas R.M."/>
            <person name="Andersen G.L."/>
        </authorList>
    </citation>
    <scope>NUCLEOTIDE SEQUENCE [LARGE SCALE GENOMIC DNA]</scope>
</reference>
<organism evidence="16 17">
    <name type="scientific">Colwellia psychrerythraea</name>
    <name type="common">Vibrio psychroerythus</name>
    <dbReference type="NCBI Taxonomy" id="28229"/>
    <lineage>
        <taxon>Bacteria</taxon>
        <taxon>Pseudomonadati</taxon>
        <taxon>Pseudomonadota</taxon>
        <taxon>Gammaproteobacteria</taxon>
        <taxon>Alteromonadales</taxon>
        <taxon>Colwelliaceae</taxon>
        <taxon>Colwellia</taxon>
    </lineage>
</organism>
<evidence type="ECO:0000259" key="14">
    <source>
        <dbReference type="Pfam" id="PF00593"/>
    </source>
</evidence>
<dbReference type="AlphaFoldDB" id="A0A1Y5ELE4"/>
<dbReference type="InterPro" id="IPR012910">
    <property type="entry name" value="Plug_dom"/>
</dbReference>
<evidence type="ECO:0000256" key="6">
    <source>
        <dbReference type="ARBA" id="ARBA00022729"/>
    </source>
</evidence>